<reference evidence="13" key="1">
    <citation type="submission" date="2020-10" db="EMBL/GenBank/DDBJ databases">
        <title>Phylogeny of dyella-like bacteria.</title>
        <authorList>
            <person name="Fu J."/>
        </authorList>
    </citation>
    <scope>NUCLEOTIDE SEQUENCE</scope>
    <source>
        <strain evidence="13">DHON07</strain>
    </source>
</reference>
<feature type="domain" description="NolW-like" evidence="12">
    <location>
        <begin position="189"/>
        <end position="247"/>
    </location>
</feature>
<keyword evidence="4" id="KW-0812">Transmembrane</keyword>
<feature type="compositionally biased region" description="Basic and acidic residues" evidence="10">
    <location>
        <begin position="54"/>
        <end position="63"/>
    </location>
</feature>
<feature type="region of interest" description="Disordered" evidence="10">
    <location>
        <begin position="374"/>
        <end position="420"/>
    </location>
</feature>
<evidence type="ECO:0000259" key="11">
    <source>
        <dbReference type="Pfam" id="PF00263"/>
    </source>
</evidence>
<keyword evidence="3 9" id="KW-0813">Transport</keyword>
<feature type="domain" description="Type II/III secretion system secretin-like" evidence="11">
    <location>
        <begin position="533"/>
        <end position="698"/>
    </location>
</feature>
<comment type="similarity">
    <text evidence="2">Belongs to the bacterial secretin family. GSP D subfamily.</text>
</comment>
<dbReference type="RefSeq" id="WP_204631308.1">
    <property type="nucleotide sequence ID" value="NZ_BSOC01000003.1"/>
</dbReference>
<feature type="region of interest" description="Disordered" evidence="10">
    <location>
        <begin position="37"/>
        <end position="63"/>
    </location>
</feature>
<evidence type="ECO:0000259" key="12">
    <source>
        <dbReference type="Pfam" id="PF03958"/>
    </source>
</evidence>
<feature type="domain" description="NolW-like" evidence="12">
    <location>
        <begin position="329"/>
        <end position="457"/>
    </location>
</feature>
<dbReference type="PANTHER" id="PTHR30332">
    <property type="entry name" value="PROBABLE GENERAL SECRETION PATHWAY PROTEIN D"/>
    <property type="match status" value="1"/>
</dbReference>
<dbReference type="InterPro" id="IPR005644">
    <property type="entry name" value="NolW-like"/>
</dbReference>
<dbReference type="Pfam" id="PF03958">
    <property type="entry name" value="Secretin_N"/>
    <property type="match status" value="3"/>
</dbReference>
<gene>
    <name evidence="13" type="primary">gspD</name>
    <name evidence="13" type="ORF">ISS99_09180</name>
</gene>
<dbReference type="InterPro" id="IPR050810">
    <property type="entry name" value="Bact_Secretion_Sys_Channel"/>
</dbReference>
<keyword evidence="5" id="KW-0732">Signal</keyword>
<feature type="compositionally biased region" description="Gly residues" evidence="10">
    <location>
        <begin position="376"/>
        <end position="385"/>
    </location>
</feature>
<evidence type="ECO:0000256" key="8">
    <source>
        <dbReference type="ARBA" id="ARBA00023237"/>
    </source>
</evidence>
<name>A0ABS2KEV0_9GAMM</name>
<dbReference type="InterPro" id="IPR013356">
    <property type="entry name" value="T2SS_GspD"/>
</dbReference>
<dbReference type="InterPro" id="IPR001775">
    <property type="entry name" value="GspD/PilQ"/>
</dbReference>
<protein>
    <submittedName>
        <fullName evidence="13">Type II secretion system secretin GspD</fullName>
    </submittedName>
</protein>
<evidence type="ECO:0000256" key="9">
    <source>
        <dbReference type="RuleBase" id="RU004004"/>
    </source>
</evidence>
<dbReference type="EMBL" id="JADIKF010000038">
    <property type="protein sequence ID" value="MBM7129696.1"/>
    <property type="molecule type" value="Genomic_DNA"/>
</dbReference>
<evidence type="ECO:0000256" key="4">
    <source>
        <dbReference type="ARBA" id="ARBA00022452"/>
    </source>
</evidence>
<feature type="compositionally biased region" description="Polar residues" evidence="10">
    <location>
        <begin position="397"/>
        <end position="407"/>
    </location>
</feature>
<evidence type="ECO:0000256" key="7">
    <source>
        <dbReference type="ARBA" id="ARBA00023136"/>
    </source>
</evidence>
<dbReference type="Proteomes" id="UP001430193">
    <property type="component" value="Unassembled WGS sequence"/>
</dbReference>
<dbReference type="PANTHER" id="PTHR30332:SF25">
    <property type="entry name" value="SECRETIN XPSD"/>
    <property type="match status" value="1"/>
</dbReference>
<accession>A0ABS2KEV0</accession>
<keyword evidence="4" id="KW-1134">Transmembrane beta strand</keyword>
<keyword evidence="6" id="KW-0653">Protein transport</keyword>
<keyword evidence="7" id="KW-0472">Membrane</keyword>
<evidence type="ECO:0000256" key="10">
    <source>
        <dbReference type="SAM" id="MobiDB-lite"/>
    </source>
</evidence>
<evidence type="ECO:0000313" key="13">
    <source>
        <dbReference type="EMBL" id="MBM7129696.1"/>
    </source>
</evidence>
<comment type="caution">
    <text evidence="13">The sequence shown here is derived from an EMBL/GenBank/DDBJ whole genome shotgun (WGS) entry which is preliminary data.</text>
</comment>
<keyword evidence="8" id="KW-0998">Cell outer membrane</keyword>
<evidence type="ECO:0000256" key="5">
    <source>
        <dbReference type="ARBA" id="ARBA00022729"/>
    </source>
</evidence>
<dbReference type="InterPro" id="IPR038591">
    <property type="entry name" value="NolW-like_sf"/>
</dbReference>
<evidence type="ECO:0000256" key="1">
    <source>
        <dbReference type="ARBA" id="ARBA00004442"/>
    </source>
</evidence>
<dbReference type="Gene3D" id="3.55.50.30">
    <property type="match status" value="1"/>
</dbReference>
<evidence type="ECO:0000256" key="2">
    <source>
        <dbReference type="ARBA" id="ARBA00006980"/>
    </source>
</evidence>
<comment type="subcellular location">
    <subcellularLocation>
        <location evidence="1 9">Cell outer membrane</location>
    </subcellularLocation>
</comment>
<feature type="domain" description="NolW-like" evidence="12">
    <location>
        <begin position="253"/>
        <end position="322"/>
    </location>
</feature>
<proteinExistence type="inferred from homology"/>
<keyword evidence="14" id="KW-1185">Reference proteome</keyword>
<evidence type="ECO:0000256" key="3">
    <source>
        <dbReference type="ARBA" id="ARBA00022448"/>
    </source>
</evidence>
<evidence type="ECO:0000313" key="14">
    <source>
        <dbReference type="Proteomes" id="UP001430193"/>
    </source>
</evidence>
<evidence type="ECO:0000256" key="6">
    <source>
        <dbReference type="ARBA" id="ARBA00022927"/>
    </source>
</evidence>
<dbReference type="PRINTS" id="PR00811">
    <property type="entry name" value="BCTERIALGSPD"/>
</dbReference>
<dbReference type="Gene3D" id="3.30.1370.120">
    <property type="match status" value="3"/>
</dbReference>
<dbReference type="Pfam" id="PF00263">
    <property type="entry name" value="Secretin"/>
    <property type="match status" value="1"/>
</dbReference>
<dbReference type="NCBIfam" id="TIGR02517">
    <property type="entry name" value="type_II_gspD"/>
    <property type="match status" value="1"/>
</dbReference>
<dbReference type="InterPro" id="IPR004846">
    <property type="entry name" value="T2SS/T3SS_dom"/>
</dbReference>
<organism evidence="13 14">
    <name type="scientific">Dyella mobilis</name>
    <dbReference type="NCBI Taxonomy" id="1849582"/>
    <lineage>
        <taxon>Bacteria</taxon>
        <taxon>Pseudomonadati</taxon>
        <taxon>Pseudomonadota</taxon>
        <taxon>Gammaproteobacteria</taxon>
        <taxon>Lysobacterales</taxon>
        <taxon>Rhodanobacteraceae</taxon>
        <taxon>Dyella</taxon>
    </lineage>
</organism>
<sequence>MSLLPRHLLLLGVLQLSACVHVPIERDATLQEALEGVGKPVPEPLSTYTSPADAPHEPRRRSELSIGTGKFVQMVPVAKPRPPASGNDRVNFDFEDQPIQAVVGVILGDLLKHPYTLAPGVQGKVTFSTAEPVDRGQALPILEMLLSWTDNALVRNSTGYVVLPAKQGLAGNVVPGLYGSAPQVGLQARLFPLHYIAASEMQKLLAPFARPDAILQADDQHNLLILAGNEEDLQNYERAIVAFDVNWLKGMSVAVFDLQHSDVGNLQAELDKWFGPKAGTPVAGMVRFIPMEQTNTLIAISAQPDYLEEVARWVERIDRGRSNQPQLYVYDARNIDARDLAAYLNDIYGSGNSSASARASGTVAPGLTPSTITSSGGIGAAGPGLGSNAQGFGSGGTANPAQSATSDNARRPGGATQMLDNGVRVTATDNGNQLLVRASAEHWLEMLPVIKRLDTMPLQVQVEMRVLEVKLTGEFQFGVQWYLQGLAGKGNDTADGGANPRQGALGRGSSAYNPNDTFFYSFVNHRVQAALHAMESSGSTKVLSAPSVIVANKESAHVQVGSRIPITQNYIDTGGNANSTIGSVQYEDTGVILDVTPRINPGGLVYLTVGQQVSNVDTTATGDAAGNPTIQERQITTHAIVRSGQTVLLGGLIQQDDSEGRSKTPWLGDIPLLGYLFGSTSRAHDRTELIVLITPTVISNSEDARRITEEYKNKLKALQPPARRSEKL</sequence>